<evidence type="ECO:0000313" key="2">
    <source>
        <dbReference type="EMBL" id="MDN3919077.1"/>
    </source>
</evidence>
<dbReference type="RefSeq" id="WP_290357393.1">
    <property type="nucleotide sequence ID" value="NZ_JAUHHC010000001.1"/>
</dbReference>
<keyword evidence="3" id="KW-1185">Reference proteome</keyword>
<dbReference type="InterPro" id="IPR010364">
    <property type="entry name" value="Uncharacterised_IM_CreD"/>
</dbReference>
<feature type="transmembrane region" description="Helical" evidence="1">
    <location>
        <begin position="336"/>
        <end position="355"/>
    </location>
</feature>
<evidence type="ECO:0000256" key="1">
    <source>
        <dbReference type="SAM" id="Phobius"/>
    </source>
</evidence>
<protein>
    <submittedName>
        <fullName evidence="2">Cell envelope integrity protein CreD</fullName>
    </submittedName>
</protein>
<keyword evidence="1" id="KW-0472">Membrane</keyword>
<evidence type="ECO:0000313" key="3">
    <source>
        <dbReference type="Proteomes" id="UP001228044"/>
    </source>
</evidence>
<feature type="transmembrane region" description="Helical" evidence="1">
    <location>
        <begin position="414"/>
        <end position="432"/>
    </location>
</feature>
<dbReference type="Proteomes" id="UP001228044">
    <property type="component" value="Unassembled WGS sequence"/>
</dbReference>
<sequence>MGARAMFFKLLILAAVTLLLGVVLARIGWLVDERQQRQQEAVSNVEQSQAGAQTLLGPLLLRRCSEEWDTVGGEGRERQPGTEKRDFLLAAVPSSLQVGGALNQEARYRGLFKVNGYAGQLQFDAQWTSLEALRPRTQHAGSRLQCGEPQLLLASSDPRGLRTAELRRGEQRLEVRPGTLHPQYPRGLHAALPEQALDAPLQLRLTLELAGTQRFALVPAAAATRLNLRSDWPHPSFGGRFLPSAREVGEAGFSAQWRVSELASTAAADVLDQKTIAGVGGSGPNEVDTLELALIDPVNPYVMSDRAIKYGLMFILLTFVCVGLVELLSGRRVHPLQYLFVGLALSVFFLLLLSLSEQLSFGLSYLLAGAAAVLLLGHYGAAMLGGWRRGAAFGAGIALLYAALYLLLSLEQAALLIGALLLFAVLAAVMTLTRRIDWYALGATGSAPSP</sequence>
<keyword evidence="1" id="KW-1133">Transmembrane helix</keyword>
<dbReference type="Pfam" id="PF06123">
    <property type="entry name" value="CreD"/>
    <property type="match status" value="1"/>
</dbReference>
<dbReference type="PANTHER" id="PTHR30092:SF0">
    <property type="entry name" value="INNER MEMBRANE PROTEIN CRED"/>
    <property type="match status" value="1"/>
</dbReference>
<proteinExistence type="predicted"/>
<dbReference type="NCBIfam" id="NF008712">
    <property type="entry name" value="PRK11715.1-1"/>
    <property type="match status" value="1"/>
</dbReference>
<keyword evidence="1" id="KW-0812">Transmembrane</keyword>
<dbReference type="PIRSF" id="PIRSF004548">
    <property type="entry name" value="CreD"/>
    <property type="match status" value="1"/>
</dbReference>
<accession>A0ABT8DKY8</accession>
<dbReference type="EMBL" id="JAUHHC010000001">
    <property type="protein sequence ID" value="MDN3919077.1"/>
    <property type="molecule type" value="Genomic_DNA"/>
</dbReference>
<comment type="caution">
    <text evidence="2">The sequence shown here is derived from an EMBL/GenBank/DDBJ whole genome shotgun (WGS) entry which is preliminary data.</text>
</comment>
<feature type="transmembrane region" description="Helical" evidence="1">
    <location>
        <begin position="391"/>
        <end position="408"/>
    </location>
</feature>
<feature type="transmembrane region" description="Helical" evidence="1">
    <location>
        <begin position="310"/>
        <end position="329"/>
    </location>
</feature>
<gene>
    <name evidence="2" type="primary">creD</name>
    <name evidence="2" type="ORF">QWJ38_02175</name>
</gene>
<name>A0ABT8DKY8_9BURK</name>
<feature type="transmembrane region" description="Helical" evidence="1">
    <location>
        <begin position="361"/>
        <end position="379"/>
    </location>
</feature>
<dbReference type="PANTHER" id="PTHR30092">
    <property type="entry name" value="INNER MEMBRANE PROTEIN CRED"/>
    <property type="match status" value="1"/>
</dbReference>
<organism evidence="2 3">
    <name type="scientific">Roseateles violae</name>
    <dbReference type="NCBI Taxonomy" id="3058042"/>
    <lineage>
        <taxon>Bacteria</taxon>
        <taxon>Pseudomonadati</taxon>
        <taxon>Pseudomonadota</taxon>
        <taxon>Betaproteobacteria</taxon>
        <taxon>Burkholderiales</taxon>
        <taxon>Sphaerotilaceae</taxon>
        <taxon>Roseateles</taxon>
    </lineage>
</organism>
<reference evidence="2 3" key="1">
    <citation type="submission" date="2023-06" db="EMBL/GenBank/DDBJ databases">
        <title>Pelomonas sp. PFR6 16S ribosomal RNA gene Genome sequencing and assembly.</title>
        <authorList>
            <person name="Woo H."/>
        </authorList>
    </citation>
    <scope>NUCLEOTIDE SEQUENCE [LARGE SCALE GENOMIC DNA]</scope>
    <source>
        <strain evidence="2 3">PFR6</strain>
    </source>
</reference>